<feature type="domain" description="DDE-1" evidence="1">
    <location>
        <begin position="74"/>
        <end position="193"/>
    </location>
</feature>
<name>A0A4Y2IEY0_ARAVE</name>
<evidence type="ECO:0000313" key="3">
    <source>
        <dbReference type="Proteomes" id="UP000499080"/>
    </source>
</evidence>
<dbReference type="InterPro" id="IPR004875">
    <property type="entry name" value="DDE_SF_endonuclease_dom"/>
</dbReference>
<dbReference type="AlphaFoldDB" id="A0A4Y2IEY0"/>
<dbReference type="OrthoDB" id="9909311at2759"/>
<accession>A0A4Y2IEY0</accession>
<sequence>MRPSGSEVETLPLGHRGLTTSCEDWLSELSSLLKDYKTDDIFNADKTGLFFQCLPNKTAAFKGEECQGGKQGKLRMAVLLAANQSGKEKLSPIMIGRSKKPRCFDKIKSFQVMMCKSNPKAWMTSEIFGDWLKGLDKEMAKKKSRILHFINNCNAHSNFLAIKNITVKFLPPNTTSKFQPLDQGIIRSFKFAY</sequence>
<evidence type="ECO:0000259" key="1">
    <source>
        <dbReference type="Pfam" id="PF03184"/>
    </source>
</evidence>
<evidence type="ECO:0000313" key="2">
    <source>
        <dbReference type="EMBL" id="GBM76204.1"/>
    </source>
</evidence>
<dbReference type="GO" id="GO:0003677">
    <property type="term" value="F:DNA binding"/>
    <property type="evidence" value="ECO:0007669"/>
    <property type="project" value="TreeGrafter"/>
</dbReference>
<reference evidence="2 3" key="1">
    <citation type="journal article" date="2019" name="Sci. Rep.">
        <title>Orb-weaving spider Araneus ventricosus genome elucidates the spidroin gene catalogue.</title>
        <authorList>
            <person name="Kono N."/>
            <person name="Nakamura H."/>
            <person name="Ohtoshi R."/>
            <person name="Moran D.A.P."/>
            <person name="Shinohara A."/>
            <person name="Yoshida Y."/>
            <person name="Fujiwara M."/>
            <person name="Mori M."/>
            <person name="Tomita M."/>
            <person name="Arakawa K."/>
        </authorList>
    </citation>
    <scope>NUCLEOTIDE SEQUENCE [LARGE SCALE GENOMIC DNA]</scope>
</reference>
<dbReference type="EMBL" id="BGPR01002606">
    <property type="protein sequence ID" value="GBM76204.1"/>
    <property type="molecule type" value="Genomic_DNA"/>
</dbReference>
<proteinExistence type="predicted"/>
<gene>
    <name evidence="2" type="primary">TIGD6_18</name>
    <name evidence="2" type="ORF">AVEN_55041_1</name>
</gene>
<keyword evidence="3" id="KW-1185">Reference proteome</keyword>
<dbReference type="PANTHER" id="PTHR19303:SF73">
    <property type="entry name" value="PROTEIN PDC2"/>
    <property type="match status" value="1"/>
</dbReference>
<protein>
    <submittedName>
        <fullName evidence="2">Tigger transposable element-derived protein 6</fullName>
    </submittedName>
</protein>
<comment type="caution">
    <text evidence="2">The sequence shown here is derived from an EMBL/GenBank/DDBJ whole genome shotgun (WGS) entry which is preliminary data.</text>
</comment>
<organism evidence="2 3">
    <name type="scientific">Araneus ventricosus</name>
    <name type="common">Orbweaver spider</name>
    <name type="synonym">Epeira ventricosa</name>
    <dbReference type="NCBI Taxonomy" id="182803"/>
    <lineage>
        <taxon>Eukaryota</taxon>
        <taxon>Metazoa</taxon>
        <taxon>Ecdysozoa</taxon>
        <taxon>Arthropoda</taxon>
        <taxon>Chelicerata</taxon>
        <taxon>Arachnida</taxon>
        <taxon>Araneae</taxon>
        <taxon>Araneomorphae</taxon>
        <taxon>Entelegynae</taxon>
        <taxon>Araneoidea</taxon>
        <taxon>Araneidae</taxon>
        <taxon>Araneus</taxon>
    </lineage>
</organism>
<dbReference type="Proteomes" id="UP000499080">
    <property type="component" value="Unassembled WGS sequence"/>
</dbReference>
<dbReference type="Pfam" id="PF03184">
    <property type="entry name" value="DDE_1"/>
    <property type="match status" value="1"/>
</dbReference>
<dbReference type="InterPro" id="IPR050863">
    <property type="entry name" value="CenT-Element_Derived"/>
</dbReference>
<dbReference type="PANTHER" id="PTHR19303">
    <property type="entry name" value="TRANSPOSON"/>
    <property type="match status" value="1"/>
</dbReference>
<dbReference type="GO" id="GO:0005634">
    <property type="term" value="C:nucleus"/>
    <property type="evidence" value="ECO:0007669"/>
    <property type="project" value="TreeGrafter"/>
</dbReference>